<dbReference type="InterPro" id="IPR011050">
    <property type="entry name" value="Pectin_lyase_fold/virulence"/>
</dbReference>
<protein>
    <recommendedName>
        <fullName evidence="6">pectin lyase</fullName>
        <ecNumber evidence="6">4.2.2.10</ecNumber>
    </recommendedName>
</protein>
<keyword evidence="8" id="KW-0732">Signal</keyword>
<keyword evidence="11" id="KW-1185">Reference proteome</keyword>
<evidence type="ECO:0000256" key="4">
    <source>
        <dbReference type="ARBA" id="ARBA00036818"/>
    </source>
</evidence>
<evidence type="ECO:0000256" key="3">
    <source>
        <dbReference type="ARBA" id="ARBA00023239"/>
    </source>
</evidence>
<evidence type="ECO:0000259" key="9">
    <source>
        <dbReference type="SMART" id="SM00656"/>
    </source>
</evidence>
<dbReference type="Pfam" id="PF00544">
    <property type="entry name" value="Pectate_lyase_4"/>
    <property type="match status" value="1"/>
</dbReference>
<comment type="subcellular location">
    <subcellularLocation>
        <location evidence="7">Secreted</location>
    </subcellularLocation>
</comment>
<dbReference type="InterPro" id="IPR045032">
    <property type="entry name" value="PEL"/>
</dbReference>
<dbReference type="GO" id="GO:0016829">
    <property type="term" value="F:lyase activity"/>
    <property type="evidence" value="ECO:0007669"/>
    <property type="project" value="UniProtKB-KW"/>
</dbReference>
<dbReference type="SUPFAM" id="SSF51126">
    <property type="entry name" value="Pectin lyase-like"/>
    <property type="match status" value="1"/>
</dbReference>
<dbReference type="InterPro" id="IPR002022">
    <property type="entry name" value="Pec_lyase"/>
</dbReference>
<comment type="similarity">
    <text evidence="7">Belongs to the polysaccharide lyase 1 family.</text>
</comment>
<dbReference type="EMBL" id="VUAZ01000117">
    <property type="protein sequence ID" value="MPR04021.1"/>
    <property type="molecule type" value="Genomic_DNA"/>
</dbReference>
<dbReference type="PANTHER" id="PTHR31683:SF67">
    <property type="entry name" value="PECTIN LYASE F-RELATED"/>
    <property type="match status" value="1"/>
</dbReference>
<dbReference type="PANTHER" id="PTHR31683">
    <property type="entry name" value="PECTATE LYASE 18-RELATED"/>
    <property type="match status" value="1"/>
</dbReference>
<keyword evidence="7" id="KW-0964">Secreted</keyword>
<feature type="signal peptide" evidence="8">
    <location>
        <begin position="1"/>
        <end position="18"/>
    </location>
</feature>
<dbReference type="Gene3D" id="2.160.20.10">
    <property type="entry name" value="Single-stranded right-handed beta-helix, Pectin lyase-like"/>
    <property type="match status" value="1"/>
</dbReference>
<reference evidence="10 11" key="1">
    <citation type="journal article" date="2020" name="Int. J. Syst. Evol. Microbiol.">
        <title>Pseudomonas kitaguniensis sp. nov., a pathogen causing bacterial rot of Welsh onion in Japan.</title>
        <authorList>
            <person name="Sawada H."/>
            <person name="Fujikawa T."/>
            <person name="Nishiwaki Y."/>
            <person name="Horita H."/>
        </authorList>
    </citation>
    <scope>NUCLEOTIDE SEQUENCE [LARGE SCALE GENOMIC DNA]</scope>
    <source>
        <strain evidence="10 11">MAFF 212408</strain>
    </source>
</reference>
<name>A0A5N7KQU8_9PSED</name>
<evidence type="ECO:0000256" key="1">
    <source>
        <dbReference type="ARBA" id="ARBA00023157"/>
    </source>
</evidence>
<comment type="caution">
    <text evidence="10">The sequence shown here is derived from an EMBL/GenBank/DDBJ whole genome shotgun (WGS) entry which is preliminary data.</text>
</comment>
<gene>
    <name evidence="10" type="ORF">F0169_19220</name>
</gene>
<reference evidence="10 11" key="2">
    <citation type="journal article" date="2023" name="Plant Pathol.">
        <title>Dismantling and reorganizing Pseudomonas marginalis sensu#lato.</title>
        <authorList>
            <person name="Sawada H."/>
            <person name="Fujikawa T."/>
            <person name="Satou M."/>
        </authorList>
    </citation>
    <scope>NUCLEOTIDE SEQUENCE [LARGE SCALE GENOMIC DNA]</scope>
    <source>
        <strain evidence="10 11">MAFF 212408</strain>
    </source>
</reference>
<keyword evidence="7" id="KW-0119">Carbohydrate metabolism</keyword>
<keyword evidence="3 7" id="KW-0456">Lyase</keyword>
<organism evidence="10 11">
    <name type="scientific">Pseudomonas kitaguniensis</name>
    <dbReference type="NCBI Taxonomy" id="2607908"/>
    <lineage>
        <taxon>Bacteria</taxon>
        <taxon>Pseudomonadati</taxon>
        <taxon>Pseudomonadota</taxon>
        <taxon>Gammaproteobacteria</taxon>
        <taxon>Pseudomonadales</taxon>
        <taxon>Pseudomonadaceae</taxon>
        <taxon>Pseudomonas</taxon>
    </lineage>
</organism>
<sequence>MRVVALCGSLLIPMLAHADDVPDGFAKGVTGGGTVAAVHPASLDELKNLLCASYDYFGNCTDDTPRVIALDHVYDFRGSVLHNGSAQTVESGCMVNVCKKGGGQWALNGANNFCQSRPPVQVTYDNAGLERLKVGSNKTLIGEGDQGGIQGMGLYIGGGAHNVIVRNLSLSDINARVVWGGDAMTIDGADGVWIDHNRFALIGRQMIVTGWGTAAHVTISNNEFDGRTDYSASCDGHHYWVWLFLGHHDTLTVARNYVHDTSGRGPHSGGMGEAEIFAHVVNNVFSNLTYQGAIMSRTDTSHLFVEGNVFDHVAHPLFNYPVQPGTAFAPFSPLSPSVNSTCQRIIGRLCAANQAQVSGNDYRPQDTAALEAFQPYLDYLITPLSADVAMTLVPSEAGVGKIGNTPHPN</sequence>
<dbReference type="Proteomes" id="UP000326112">
    <property type="component" value="Unassembled WGS sequence"/>
</dbReference>
<keyword evidence="7" id="KW-0624">Polysaccharide degradation</keyword>
<proteinExistence type="inferred from homology"/>
<evidence type="ECO:0000256" key="2">
    <source>
        <dbReference type="ARBA" id="ARBA00023180"/>
    </source>
</evidence>
<feature type="domain" description="Pectate lyase" evidence="9">
    <location>
        <begin position="90"/>
        <end position="316"/>
    </location>
</feature>
<dbReference type="RefSeq" id="WP_152747351.1">
    <property type="nucleotide sequence ID" value="NZ_VUAZ01000117.1"/>
</dbReference>
<evidence type="ECO:0000256" key="5">
    <source>
        <dbReference type="ARBA" id="ARBA00037631"/>
    </source>
</evidence>
<evidence type="ECO:0000313" key="10">
    <source>
        <dbReference type="EMBL" id="MPR04021.1"/>
    </source>
</evidence>
<keyword evidence="1" id="KW-1015">Disulfide bond</keyword>
<evidence type="ECO:0000256" key="7">
    <source>
        <dbReference type="RuleBase" id="RU361173"/>
    </source>
</evidence>
<comment type="catalytic activity">
    <reaction evidence="4">
        <text>Eliminative cleavage of (1-&gt;4)-alpha-D-galacturonan methyl ester to give oligosaccharides with 4-deoxy-6-O-methyl-alpha-D-galact-4-enuronosyl groups at their non-reducing ends.</text>
        <dbReference type="EC" id="4.2.2.10"/>
    </reaction>
</comment>
<accession>A0A5N7KQU8</accession>
<dbReference type="InterPro" id="IPR012334">
    <property type="entry name" value="Pectin_lyas_fold"/>
</dbReference>
<evidence type="ECO:0000313" key="11">
    <source>
        <dbReference type="Proteomes" id="UP000326112"/>
    </source>
</evidence>
<dbReference type="EC" id="4.2.2.10" evidence="6"/>
<evidence type="ECO:0000256" key="8">
    <source>
        <dbReference type="SAM" id="SignalP"/>
    </source>
</evidence>
<evidence type="ECO:0000256" key="6">
    <source>
        <dbReference type="ARBA" id="ARBA00039082"/>
    </source>
</evidence>
<dbReference type="SMART" id="SM00656">
    <property type="entry name" value="Amb_all"/>
    <property type="match status" value="1"/>
</dbReference>
<feature type="chain" id="PRO_5046922890" description="pectin lyase" evidence="8">
    <location>
        <begin position="19"/>
        <end position="409"/>
    </location>
</feature>
<comment type="function">
    <text evidence="5">Pectinolytic enzymes consist of four classes of enzymes: pectin lyase, polygalacturonase, pectin methylesterase and rhamnogalacturonase. Among pectinolytic enzymes, pectin lyase is the most important in depolymerization of pectin, since it cleaves internal glycosidic bonds of highly methylated pectins.</text>
</comment>
<keyword evidence="2" id="KW-0325">Glycoprotein</keyword>